<evidence type="ECO:0000313" key="5">
    <source>
        <dbReference type="EMBL" id="XDO97383.1"/>
    </source>
</evidence>
<organism evidence="5">
    <name type="scientific">Caulobacter sp. 73W</name>
    <dbReference type="NCBI Taxonomy" id="3161137"/>
    <lineage>
        <taxon>Bacteria</taxon>
        <taxon>Pseudomonadati</taxon>
        <taxon>Pseudomonadota</taxon>
        <taxon>Alphaproteobacteria</taxon>
        <taxon>Caulobacterales</taxon>
        <taxon>Caulobacteraceae</taxon>
        <taxon>Caulobacter</taxon>
    </lineage>
</organism>
<proteinExistence type="predicted"/>
<dbReference type="RefSeq" id="WP_369060567.1">
    <property type="nucleotide sequence ID" value="NZ_CP158375.1"/>
</dbReference>
<dbReference type="SMART" id="SM00448">
    <property type="entry name" value="REC"/>
    <property type="match status" value="1"/>
</dbReference>
<dbReference type="AlphaFoldDB" id="A0AB39KVT8"/>
<accession>A0AB39KVT8</accession>
<evidence type="ECO:0000259" key="4">
    <source>
        <dbReference type="PROSITE" id="PS50110"/>
    </source>
</evidence>
<dbReference type="PANTHER" id="PTHR44591">
    <property type="entry name" value="STRESS RESPONSE REGULATOR PROTEIN 1"/>
    <property type="match status" value="1"/>
</dbReference>
<dbReference type="InterPro" id="IPR001789">
    <property type="entry name" value="Sig_transdc_resp-reg_receiver"/>
</dbReference>
<reference evidence="5" key="1">
    <citation type="submission" date="2024-06" db="EMBL/GenBank/DDBJ databases">
        <title>Caulobacter inopinatus, sp. nov.</title>
        <authorList>
            <person name="Donachie S.P."/>
        </authorList>
    </citation>
    <scope>NUCLEOTIDE SEQUENCE</scope>
    <source>
        <strain evidence="5">73W</strain>
    </source>
</reference>
<feature type="region of interest" description="Disordered" evidence="3">
    <location>
        <begin position="145"/>
        <end position="170"/>
    </location>
</feature>
<dbReference type="InterPro" id="IPR011006">
    <property type="entry name" value="CheY-like_superfamily"/>
</dbReference>
<feature type="modified residue" description="4-aspartylphosphate" evidence="2">
    <location>
        <position position="59"/>
    </location>
</feature>
<evidence type="ECO:0000256" key="2">
    <source>
        <dbReference type="PROSITE-ProRule" id="PRU00169"/>
    </source>
</evidence>
<dbReference type="GO" id="GO:0000160">
    <property type="term" value="P:phosphorelay signal transduction system"/>
    <property type="evidence" value="ECO:0007669"/>
    <property type="project" value="InterPro"/>
</dbReference>
<evidence type="ECO:0000256" key="3">
    <source>
        <dbReference type="SAM" id="MobiDB-lite"/>
    </source>
</evidence>
<dbReference type="EMBL" id="CP158375">
    <property type="protein sequence ID" value="XDO97383.1"/>
    <property type="molecule type" value="Genomic_DNA"/>
</dbReference>
<protein>
    <submittedName>
        <fullName evidence="5">Response regulator</fullName>
    </submittedName>
</protein>
<sequence length="170" mass="19381">MSADLSALRLLLVDDNQHMRSIVRQLFKGVGLHDIKEASNGAEALQILRSWTPDFAIVDYQMEPLDGVQFAELVRKSPDSKVPYLPIIMLTAYADKRRVFEARDAGVNEVVVKPITASQLFSRMNAVIYRPRPFVRVPEDGYFGPERRRISDPNYDGPKRRAEEQPPLEI</sequence>
<dbReference type="Pfam" id="PF00072">
    <property type="entry name" value="Response_reg"/>
    <property type="match status" value="1"/>
</dbReference>
<feature type="compositionally biased region" description="Basic and acidic residues" evidence="3">
    <location>
        <begin position="145"/>
        <end position="164"/>
    </location>
</feature>
<name>A0AB39KVT8_9CAUL</name>
<dbReference type="PANTHER" id="PTHR44591:SF3">
    <property type="entry name" value="RESPONSE REGULATORY DOMAIN-CONTAINING PROTEIN"/>
    <property type="match status" value="1"/>
</dbReference>
<dbReference type="InterPro" id="IPR050595">
    <property type="entry name" value="Bact_response_regulator"/>
</dbReference>
<keyword evidence="1 2" id="KW-0597">Phosphoprotein</keyword>
<evidence type="ECO:0000256" key="1">
    <source>
        <dbReference type="ARBA" id="ARBA00022553"/>
    </source>
</evidence>
<dbReference type="SUPFAM" id="SSF52172">
    <property type="entry name" value="CheY-like"/>
    <property type="match status" value="1"/>
</dbReference>
<feature type="domain" description="Response regulatory" evidence="4">
    <location>
        <begin position="9"/>
        <end position="128"/>
    </location>
</feature>
<dbReference type="PROSITE" id="PS50110">
    <property type="entry name" value="RESPONSE_REGULATORY"/>
    <property type="match status" value="1"/>
</dbReference>
<gene>
    <name evidence="5" type="ORF">ABOZ73_02905</name>
</gene>
<dbReference type="Gene3D" id="3.40.50.2300">
    <property type="match status" value="1"/>
</dbReference>